<dbReference type="InterPro" id="IPR011625">
    <property type="entry name" value="A2M_N_BRD"/>
</dbReference>
<dbReference type="STRING" id="84645.A0A498MK78"/>
<dbReference type="Pfam" id="PF06328">
    <property type="entry name" value="Lep_receptor_Ig"/>
    <property type="match status" value="1"/>
</dbReference>
<evidence type="ECO:0000256" key="10">
    <source>
        <dbReference type="ARBA" id="ARBA00023170"/>
    </source>
</evidence>
<dbReference type="Pfam" id="PF07678">
    <property type="entry name" value="TED_complement"/>
    <property type="match status" value="1"/>
</dbReference>
<comment type="subcellular location">
    <subcellularLocation>
        <location evidence="1">Secreted</location>
    </subcellularLocation>
</comment>
<evidence type="ECO:0000256" key="14">
    <source>
        <dbReference type="SAM" id="SignalP"/>
    </source>
</evidence>
<dbReference type="InterPro" id="IPR050473">
    <property type="entry name" value="A2M/Complement_sys"/>
</dbReference>
<keyword evidence="9" id="KW-1015">Disulfide bond</keyword>
<keyword evidence="5" id="KW-0646">Protease inhibitor</keyword>
<dbReference type="FunFam" id="2.60.40.10:FF:000690">
    <property type="entry name" value="Cytokine receptor like factor 1"/>
    <property type="match status" value="1"/>
</dbReference>
<dbReference type="InterPro" id="IPR009048">
    <property type="entry name" value="A-macroglobulin_rcpt-bd"/>
</dbReference>
<dbReference type="InterPro" id="IPR036595">
    <property type="entry name" value="A-macroglobulin_rcpt-bd_sf"/>
</dbReference>
<dbReference type="SMART" id="SM01361">
    <property type="entry name" value="A2M_recep"/>
    <property type="match status" value="1"/>
</dbReference>
<dbReference type="Gene3D" id="3.30.60.30">
    <property type="match status" value="1"/>
</dbReference>
<organism evidence="18 19">
    <name type="scientific">Labeo rohita</name>
    <name type="common">Indian major carp</name>
    <name type="synonym">Cyprinus rohita</name>
    <dbReference type="NCBI Taxonomy" id="84645"/>
    <lineage>
        <taxon>Eukaryota</taxon>
        <taxon>Metazoa</taxon>
        <taxon>Chordata</taxon>
        <taxon>Craniata</taxon>
        <taxon>Vertebrata</taxon>
        <taxon>Euteleostomi</taxon>
        <taxon>Actinopterygii</taxon>
        <taxon>Neopterygii</taxon>
        <taxon>Teleostei</taxon>
        <taxon>Ostariophysi</taxon>
        <taxon>Cypriniformes</taxon>
        <taxon>Cyprinidae</taxon>
        <taxon>Labeoninae</taxon>
        <taxon>Labeonini</taxon>
        <taxon>Labeo</taxon>
    </lineage>
</organism>
<dbReference type="InterPro" id="IPR041813">
    <property type="entry name" value="A2M_TED"/>
</dbReference>
<dbReference type="CDD" id="cd02897">
    <property type="entry name" value="A2M_2"/>
    <property type="match status" value="1"/>
</dbReference>
<feature type="region of interest" description="Disordered" evidence="13">
    <location>
        <begin position="806"/>
        <end position="828"/>
    </location>
</feature>
<protein>
    <submittedName>
        <fullName evidence="18">C3 and PZP-like alpha-2-macroglobulin domain-containing 8 isoform X2</fullName>
    </submittedName>
</protein>
<dbReference type="Pfam" id="PF07703">
    <property type="entry name" value="A2M_BRD"/>
    <property type="match status" value="1"/>
</dbReference>
<dbReference type="InterPro" id="IPR014756">
    <property type="entry name" value="Ig_E-set"/>
</dbReference>
<evidence type="ECO:0000259" key="15">
    <source>
        <dbReference type="PROSITE" id="PS50835"/>
    </source>
</evidence>
<evidence type="ECO:0000313" key="18">
    <source>
        <dbReference type="EMBL" id="RXN20600.1"/>
    </source>
</evidence>
<dbReference type="EMBL" id="QBIY01012637">
    <property type="protein sequence ID" value="RXN20600.1"/>
    <property type="molecule type" value="Genomic_DNA"/>
</dbReference>
<evidence type="ECO:0000259" key="16">
    <source>
        <dbReference type="PROSITE" id="PS50853"/>
    </source>
</evidence>
<dbReference type="Gene3D" id="1.50.10.20">
    <property type="match status" value="2"/>
</dbReference>
<feature type="region of interest" description="Disordered" evidence="13">
    <location>
        <begin position="1170"/>
        <end position="1192"/>
    </location>
</feature>
<evidence type="ECO:0000256" key="1">
    <source>
        <dbReference type="ARBA" id="ARBA00004613"/>
    </source>
</evidence>
<dbReference type="Gene3D" id="2.60.40.10">
    <property type="entry name" value="Immunoglobulins"/>
    <property type="match status" value="5"/>
</dbReference>
<feature type="compositionally biased region" description="Basic and acidic residues" evidence="13">
    <location>
        <begin position="1806"/>
        <end position="1815"/>
    </location>
</feature>
<dbReference type="InterPro" id="IPR036058">
    <property type="entry name" value="Kazal_dom_sf"/>
</dbReference>
<dbReference type="SMART" id="SM01359">
    <property type="entry name" value="A2M_N_2"/>
    <property type="match status" value="1"/>
</dbReference>
<dbReference type="InterPro" id="IPR041555">
    <property type="entry name" value="MG3"/>
</dbReference>
<proteinExistence type="inferred from homology"/>
<dbReference type="GO" id="GO:0007399">
    <property type="term" value="P:nervous system development"/>
    <property type="evidence" value="ECO:0007669"/>
    <property type="project" value="UniProtKB-ARBA"/>
</dbReference>
<dbReference type="Pfam" id="PF07648">
    <property type="entry name" value="Kazal_2"/>
    <property type="match status" value="1"/>
</dbReference>
<dbReference type="Pfam" id="PF12248">
    <property type="entry name" value="Methyltransf_FA"/>
    <property type="match status" value="1"/>
</dbReference>
<dbReference type="Proteomes" id="UP000290572">
    <property type="component" value="Unassembled WGS sequence"/>
</dbReference>
<keyword evidence="3" id="KW-0964">Secreted</keyword>
<feature type="region of interest" description="Disordered" evidence="13">
    <location>
        <begin position="2279"/>
        <end position="2311"/>
    </location>
</feature>
<dbReference type="Pfam" id="PF00207">
    <property type="entry name" value="A2M"/>
    <property type="match status" value="1"/>
</dbReference>
<dbReference type="InterPro" id="IPR013783">
    <property type="entry name" value="Ig-like_fold"/>
</dbReference>
<gene>
    <name evidence="18" type="ORF">ROHU_024914</name>
</gene>
<dbReference type="InterPro" id="IPR036179">
    <property type="entry name" value="Ig-like_dom_sf"/>
</dbReference>
<evidence type="ECO:0000256" key="7">
    <source>
        <dbReference type="ARBA" id="ARBA00022737"/>
    </source>
</evidence>
<dbReference type="SMART" id="SM01419">
    <property type="entry name" value="Thiol-ester_cl"/>
    <property type="match status" value="1"/>
</dbReference>
<dbReference type="InterPro" id="IPR008930">
    <property type="entry name" value="Terpenoid_cyclase/PrenylTrfase"/>
</dbReference>
<dbReference type="Gene3D" id="2.60.40.1930">
    <property type="match status" value="4"/>
</dbReference>
<dbReference type="InterPro" id="IPR001599">
    <property type="entry name" value="Macroglobln_a2"/>
</dbReference>
<evidence type="ECO:0000256" key="6">
    <source>
        <dbReference type="ARBA" id="ARBA00022729"/>
    </source>
</evidence>
<dbReference type="InterPro" id="IPR010736">
    <property type="entry name" value="SHIPPO-rpt"/>
</dbReference>
<dbReference type="InterPro" id="IPR002350">
    <property type="entry name" value="Kazal_dom"/>
</dbReference>
<dbReference type="InterPro" id="IPR003961">
    <property type="entry name" value="FN3_dom"/>
</dbReference>
<evidence type="ECO:0000256" key="12">
    <source>
        <dbReference type="ARBA" id="ARBA00023319"/>
    </source>
</evidence>
<feature type="compositionally biased region" description="Polar residues" evidence="13">
    <location>
        <begin position="1014"/>
        <end position="1030"/>
    </location>
</feature>
<evidence type="ECO:0000256" key="4">
    <source>
        <dbReference type="ARBA" id="ARBA00022553"/>
    </source>
</evidence>
<keyword evidence="8" id="KW-0722">Serine protease inhibitor</keyword>
<dbReference type="Pfam" id="PF07004">
    <property type="entry name" value="SHIPPO-rpt"/>
    <property type="match status" value="4"/>
</dbReference>
<reference evidence="18 19" key="1">
    <citation type="submission" date="2018-03" db="EMBL/GenBank/DDBJ databases">
        <title>Draft genome sequence of Rohu Carp (Labeo rohita).</title>
        <authorList>
            <person name="Das P."/>
            <person name="Kushwaha B."/>
            <person name="Joshi C.G."/>
            <person name="Kumar D."/>
            <person name="Nagpure N.S."/>
            <person name="Sahoo L."/>
            <person name="Das S.P."/>
            <person name="Bit A."/>
            <person name="Patnaik S."/>
            <person name="Meher P.K."/>
            <person name="Jayasankar P."/>
            <person name="Koringa P.G."/>
            <person name="Patel N.V."/>
            <person name="Hinsu A.T."/>
            <person name="Kumar R."/>
            <person name="Pandey M."/>
            <person name="Agarwal S."/>
            <person name="Srivastava S."/>
            <person name="Singh M."/>
            <person name="Iquebal M.A."/>
            <person name="Jaiswal S."/>
            <person name="Angadi U.B."/>
            <person name="Kumar N."/>
            <person name="Raza M."/>
            <person name="Shah T.M."/>
            <person name="Rai A."/>
            <person name="Jena J.K."/>
        </authorList>
    </citation>
    <scope>NUCLEOTIDE SEQUENCE [LARGE SCALE GENOMIC DNA]</scope>
    <source>
        <strain evidence="18">DASCIFA01</strain>
        <tissue evidence="18">Testis</tissue>
    </source>
</reference>
<dbReference type="InterPro" id="IPR040839">
    <property type="entry name" value="MG4"/>
</dbReference>
<dbReference type="PROSITE" id="PS50853">
    <property type="entry name" value="FN3"/>
    <property type="match status" value="1"/>
</dbReference>
<dbReference type="CDD" id="cd00104">
    <property type="entry name" value="KAZAL_FS"/>
    <property type="match status" value="1"/>
</dbReference>
<dbReference type="CDD" id="cd00063">
    <property type="entry name" value="FN3"/>
    <property type="match status" value="1"/>
</dbReference>
<dbReference type="SUPFAM" id="SSF49410">
    <property type="entry name" value="Alpha-macroglobulin receptor domain"/>
    <property type="match status" value="1"/>
</dbReference>
<dbReference type="PROSITE" id="PS51465">
    <property type="entry name" value="KAZAL_2"/>
    <property type="match status" value="1"/>
</dbReference>
<dbReference type="Gene3D" id="2.20.130.20">
    <property type="match status" value="1"/>
</dbReference>
<keyword evidence="6 14" id="KW-0732">Signal</keyword>
<sequence>MTILVIMLFFAALIPYALTAHLAVISPQDPVLHIGSSLTAVCTISAELEITARSLYWTVNGRRLARNTYKVLSPTESSVTLHQLNGSLQRSGDNLVCHRSNGEVLAGSCLYVGSSPEKPVNLTCWSRNTKDLSCRWSPGSQGETFINTKYILKYKLKWYGKEKDCEDYTGQPYTCYVPRDLAIFTPYEVWVEASNQLGSATSDVITLDILDVVTTDPPLDVLVSRVGELEDQLSVRWGSPPALKDYLFQAKYQIRYRVEESDEWKVTYWHVRFEAQRAQLDATKGAQAVFRLDAQTLLRLYGRQYQTLRPMARLAAESPENARPGQGYLIAAPSVFRAGVEEAVSVTIFNAVEDTRVQLQLSVKGEIVAHSHGTVRDKGTIKIKVPSDLRGQAHLKVWGNRQLNEGGYIFHNHTTVTVDSKGTTVFIQTDKPVYKPRQKVWHRRPLALAGGSVSRGVCSFALIDWLLECWAFKSGQGIVNMSFPLSDQPVFGEWLVFVEMQGHTYNKSFEVQKYVMPRFELIIEPPPYIQDLNSCEQVTVKARYTFGKPVSGKLTVNMTVNGVGYYKDEVGHSVVKSMEIKGSATFSLCVKDMMPIEVTDHFRGAVNMWVTVSSVDGGQQTMFDDSTPVHKQLIDIKYSKDTRKQFKPGLPYKGMIEVTYPDGSPADGVQVRVKAELTPKDNVYTSELVSRNGKATFEIPSIPTAAQYVWLESKVTAINGRPAGDQYLPNYLSISSWYSPSKCHIQLLSPSAPLVIGQEAEISLKSTCPCNFTLHYEIASRGNIVQSGQRHANSMAHREKRATVTFDTKIHTTTKPPRDPDSGVSSSQAETDSCMSVLHFNVTSCMAPLSRLLVYYVRENGEGVTDSLQLPVQPRFENEVSVSLSTNKSMPGSPVSMKVRAESGSCVCVASVDKSMYLLKPGFQLTPEKVFKELVEFDVSDAFGVPKDEGHFWWPGLSSRRRRSSVFPWHWDITKDARFAFTETGLVVMTDMVSLNHRQSGGMYTDEAVPAFQPHTSTSVTATPSRSGTRGDSGEVELRLDVPDSITTWVTEAIGLSAEKGLGLAQMTELRTFKPFFIDFTLPYSVVRGEQTKVPLTVYNYLPTCAEVHVKVSVPKGIKFVGHPGKHHLTRKKCVAPGEATPTFIVLLFSELVSANITARAVAYNEPSCCSDGPQSNKAGKVGEEQEDRRSPAGMDYVRRSVLVEVGTLDLIVTICLPREYTYSVFFCPNERIHIYTPNKYEYQYVKKPSKVTHVQVAIKTHNDAHIALSPTAHDSTEMVEIVLGGRQNSRSWISLGKMGEPVASAPTPGILSWDEFRSFWISWRGGGVQVGHGLEPSSETLILQWAGPLPAQVRHIGFSTGWGSVGEFRIWRKEDADENHNEAFTLGVPHNVVPGSERATAAMIGDVMGPTLKNLDKLLRLPFGCGEQNMIHFAPNVFVLKYLQKTHQLSPEVEAEATDYLLQGLCERSANNALGLPMYLAGYQRQLTYKRQDGSYSAFGERDSSGSMWLTAFVLKSFAQSRGFIFIDPKELRAAKSWLITHQKEEGSFPAVGRILNKDLQVAVAKAKAFLESNTYSADDPYTTALSAYALTLLRSPYAPLALRRLNHMAITQDGFTHWSLTGSTVTDEDTFMGFSDGLSQSVVSAEVEMTAYGLLTYTLLGDVASALPVVKWLSQQRNALGGFSSTQDTCVALQALSEYAILSYVGGVNLTISLASTNLDFQETFELQWDNKKILQKAVIPSIPTGLFVSAKGEGCCLMQIDVSYNVPDPVAKPAFQLKIDLKEPRQEHHIQPSSRHTSSRSRSRADNRSELSRKRRAPVDDEDPAAHQDHLDYRVTLEVCTRWLHAGSSNMAVLEVPLLSGFRADIESLERLLLDKRVGLKRYEVDGRKVLFYFDEIPSQCMTCVAFNAVREYIVGKTAPVPVKVYDYYEPAFEATRFYNVSESSPLARELCDGTTCNEVESSSNHWTGFVQGGQCNNIFDCPEEENYERCTCYRDCGYDGEPVCGSDGQIYQNQCQMEVSACRNGTRIEQQMPFSHCPQTVEERERATGEEPEQEPIRIPAGGEETGSVAEEPYYSYEYDPDTDGFSPESEEKLVPVGEEEEAADTAQLPGGDILTVDTKDSPERCMTDVFTGPGPGRYVLPPAIGFVGHDFTKCTSPAYSFHGRMNDNMHSIDSSPGPKYHIDAKLTRFGRDGTPAYSIHGRTEGRAAIFSTPGPGAYSPEKASLCSIHRNPPSHTMGYRTQYRSVDTVPAPNKYTLPSLMGSNVLTKTSSASYTISGRCKSGGPSEDLSKTPGPGRYNRTDPSVYLPRQPAFSMLGRHAGARESTVEPGPGSHNPEKVTMHKPRPPAFSLGIRHSEFVTPLIVD</sequence>
<keyword evidence="11" id="KW-0325">Glycoprotein</keyword>
<evidence type="ECO:0000259" key="17">
    <source>
        <dbReference type="PROSITE" id="PS51465"/>
    </source>
</evidence>
<feature type="region of interest" description="Disordered" evidence="13">
    <location>
        <begin position="1014"/>
        <end position="1034"/>
    </location>
</feature>
<evidence type="ECO:0000256" key="11">
    <source>
        <dbReference type="ARBA" id="ARBA00023180"/>
    </source>
</evidence>
<dbReference type="PANTHER" id="PTHR11412">
    <property type="entry name" value="MACROGLOBULIN / COMPLEMENT"/>
    <property type="match status" value="1"/>
</dbReference>
<feature type="domain" description="Ig-like" evidence="15">
    <location>
        <begin position="15"/>
        <end position="123"/>
    </location>
</feature>
<dbReference type="InterPro" id="IPR036116">
    <property type="entry name" value="FN3_sf"/>
</dbReference>
<feature type="region of interest" description="Disordered" evidence="13">
    <location>
        <begin position="2047"/>
        <end position="2071"/>
    </location>
</feature>
<dbReference type="Pfam" id="PF17789">
    <property type="entry name" value="MG4"/>
    <property type="match status" value="1"/>
</dbReference>
<dbReference type="InterPro" id="IPR015152">
    <property type="entry name" value="Growth/epo_recpt_lig-bind"/>
</dbReference>
<keyword evidence="10" id="KW-0675">Receptor</keyword>
<dbReference type="InterPro" id="IPR007110">
    <property type="entry name" value="Ig-like_dom"/>
</dbReference>
<dbReference type="PROSITE" id="PS50835">
    <property type="entry name" value="IG_LIKE"/>
    <property type="match status" value="1"/>
</dbReference>
<comment type="caution">
    <text evidence="18">The sequence shown here is derived from an EMBL/GenBank/DDBJ whole genome shotgun (WGS) entry which is preliminary data.</text>
</comment>
<evidence type="ECO:0000256" key="2">
    <source>
        <dbReference type="ARBA" id="ARBA00010952"/>
    </source>
</evidence>
<dbReference type="PANTHER" id="PTHR11412:SF139">
    <property type="entry name" value="C3 AND PZP-LIKE ALPHA-2-MACROGLOBULIN DOMAIN-CONTAINING PROTEIN 8"/>
    <property type="match status" value="1"/>
</dbReference>
<keyword evidence="4" id="KW-0597">Phosphoprotein</keyword>
<dbReference type="Pfam" id="PF07677">
    <property type="entry name" value="A2M_recep"/>
    <property type="match status" value="1"/>
</dbReference>
<evidence type="ECO:0000256" key="3">
    <source>
        <dbReference type="ARBA" id="ARBA00022525"/>
    </source>
</evidence>
<dbReference type="SMART" id="SM00280">
    <property type="entry name" value="KAZAL"/>
    <property type="match status" value="1"/>
</dbReference>
<dbReference type="SUPFAM" id="SSF100895">
    <property type="entry name" value="Kazal-type serine protease inhibitors"/>
    <property type="match status" value="1"/>
</dbReference>
<evidence type="ECO:0000256" key="13">
    <source>
        <dbReference type="SAM" id="MobiDB-lite"/>
    </source>
</evidence>
<dbReference type="Gene3D" id="2.60.40.1940">
    <property type="match status" value="1"/>
</dbReference>
<feature type="region of interest" description="Disordered" evidence="13">
    <location>
        <begin position="1788"/>
        <end position="1828"/>
    </location>
</feature>
<dbReference type="SUPFAM" id="SSF81296">
    <property type="entry name" value="E set domains"/>
    <property type="match status" value="1"/>
</dbReference>
<name>A0A498MK78_LABRO</name>
<feature type="domain" description="Kazal-like" evidence="17">
    <location>
        <begin position="1988"/>
        <end position="2043"/>
    </location>
</feature>
<feature type="region of interest" description="Disordered" evidence="13">
    <location>
        <begin position="2325"/>
        <end position="2344"/>
    </location>
</feature>
<dbReference type="Gene3D" id="6.20.50.160">
    <property type="match status" value="1"/>
</dbReference>
<dbReference type="InterPro" id="IPR047565">
    <property type="entry name" value="Alpha-macroglob_thiol-ester_cl"/>
</dbReference>
<feature type="signal peptide" evidence="14">
    <location>
        <begin position="1"/>
        <end position="19"/>
    </location>
</feature>
<dbReference type="Pfam" id="PF17791">
    <property type="entry name" value="MG3"/>
    <property type="match status" value="1"/>
</dbReference>
<dbReference type="Gene3D" id="2.60.120.1540">
    <property type="match status" value="2"/>
</dbReference>
<comment type="similarity">
    <text evidence="2">Belongs to the protease inhibitor I39 (alpha-2-macroglobulin) family.</text>
</comment>
<keyword evidence="12" id="KW-0393">Immunoglobulin domain</keyword>
<dbReference type="GO" id="GO:0004867">
    <property type="term" value="F:serine-type endopeptidase inhibitor activity"/>
    <property type="evidence" value="ECO:0007669"/>
    <property type="project" value="UniProtKB-KW"/>
</dbReference>
<dbReference type="Gene3D" id="2.60.40.690">
    <property type="entry name" value="Alpha-macroglobulin, receptor-binding domain"/>
    <property type="match status" value="1"/>
</dbReference>
<dbReference type="InterPro" id="IPR022041">
    <property type="entry name" value="Methyltransf_FA"/>
</dbReference>
<dbReference type="InterPro" id="IPR011626">
    <property type="entry name" value="Alpha-macroglobulin_TED"/>
</dbReference>
<feature type="chain" id="PRO_5019798565" evidence="14">
    <location>
        <begin position="20"/>
        <end position="2370"/>
    </location>
</feature>
<dbReference type="FunFam" id="2.60.40.10:FF:000281">
    <property type="entry name" value="Cytokine receptor like factor 1"/>
    <property type="match status" value="1"/>
</dbReference>
<dbReference type="SUPFAM" id="SSF49265">
    <property type="entry name" value="Fibronectin type III"/>
    <property type="match status" value="2"/>
</dbReference>
<dbReference type="InterPro" id="IPR019742">
    <property type="entry name" value="MacrogloblnA2_CS"/>
</dbReference>
<keyword evidence="7" id="KW-0677">Repeat</keyword>
<accession>A0A498MK78</accession>
<evidence type="ECO:0000256" key="9">
    <source>
        <dbReference type="ARBA" id="ARBA00023157"/>
    </source>
</evidence>
<feature type="domain" description="Fibronectin type-III" evidence="16">
    <location>
        <begin position="118"/>
        <end position="218"/>
    </location>
</feature>
<feature type="compositionally biased region" description="Basic and acidic residues" evidence="13">
    <location>
        <begin position="1181"/>
        <end position="1191"/>
    </location>
</feature>
<keyword evidence="19" id="KW-1185">Reference proteome</keyword>
<dbReference type="Pfam" id="PF09067">
    <property type="entry name" value="EpoR_lig-bind"/>
    <property type="match status" value="1"/>
</dbReference>
<dbReference type="SMART" id="SM01360">
    <property type="entry name" value="A2M"/>
    <property type="match status" value="1"/>
</dbReference>
<dbReference type="InterPro" id="IPR010457">
    <property type="entry name" value="IgC2-like_lig-bd"/>
</dbReference>
<dbReference type="SUPFAM" id="SSF48726">
    <property type="entry name" value="Immunoglobulin"/>
    <property type="match status" value="1"/>
</dbReference>
<evidence type="ECO:0000313" key="19">
    <source>
        <dbReference type="Proteomes" id="UP000290572"/>
    </source>
</evidence>
<evidence type="ECO:0000256" key="8">
    <source>
        <dbReference type="ARBA" id="ARBA00022900"/>
    </source>
</evidence>
<evidence type="ECO:0000256" key="5">
    <source>
        <dbReference type="ARBA" id="ARBA00022690"/>
    </source>
</evidence>
<dbReference type="SUPFAM" id="SSF48239">
    <property type="entry name" value="Terpenoid cyclases/Protein prenyltransferases"/>
    <property type="match status" value="1"/>
</dbReference>
<dbReference type="PROSITE" id="PS00477">
    <property type="entry name" value="ALPHA_2_MACROGLOBULIN"/>
    <property type="match status" value="1"/>
</dbReference>
<dbReference type="GO" id="GO:0005615">
    <property type="term" value="C:extracellular space"/>
    <property type="evidence" value="ECO:0007669"/>
    <property type="project" value="InterPro"/>
</dbReference>